<accession>A0A6G7PWM1</accession>
<dbReference type="Pfam" id="PF12706">
    <property type="entry name" value="Lactamase_B_2"/>
    <property type="match status" value="1"/>
</dbReference>
<dbReference type="Gene3D" id="3.60.15.10">
    <property type="entry name" value="Ribonuclease Z/Hydroxyacylglutathione hydrolase-like"/>
    <property type="match status" value="1"/>
</dbReference>
<dbReference type="EMBL" id="CP048877">
    <property type="protein sequence ID" value="QIJ72084.1"/>
    <property type="molecule type" value="Genomic_DNA"/>
</dbReference>
<keyword evidence="1" id="KW-0378">Hydrolase</keyword>
<dbReference type="Proteomes" id="UP000502179">
    <property type="component" value="Chromosome"/>
</dbReference>
<reference evidence="1 2" key="1">
    <citation type="submission" date="2020-02" db="EMBL/GenBank/DDBJ databases">
        <title>Genome analysis of Thermosulfuriphilus ammonigenes ST65T, an anaerobic thermophilic chemolithoautotrophic bacterium isolated from a deep-sea hydrothermal vent.</title>
        <authorList>
            <person name="Slobodkina G."/>
            <person name="Allioux M."/>
            <person name="Merkel A."/>
            <person name="Alain K."/>
            <person name="Jebbar M."/>
            <person name="Slobodkin A."/>
        </authorList>
    </citation>
    <scope>NUCLEOTIDE SEQUENCE [LARGE SCALE GENOMIC DNA]</scope>
    <source>
        <strain evidence="1 2">ST65</strain>
    </source>
</reference>
<organism evidence="1 2">
    <name type="scientific">Thermosulfuriphilus ammonigenes</name>
    <dbReference type="NCBI Taxonomy" id="1936021"/>
    <lineage>
        <taxon>Bacteria</taxon>
        <taxon>Pseudomonadati</taxon>
        <taxon>Thermodesulfobacteriota</taxon>
        <taxon>Thermodesulfobacteria</taxon>
        <taxon>Thermodesulfobacteriales</taxon>
        <taxon>Thermodesulfobacteriaceae</taxon>
        <taxon>Thermosulfuriphilus</taxon>
    </lineage>
</organism>
<dbReference type="SUPFAM" id="SSF56281">
    <property type="entry name" value="Metallo-hydrolase/oxidoreductase"/>
    <property type="match status" value="1"/>
</dbReference>
<dbReference type="InterPro" id="IPR001279">
    <property type="entry name" value="Metallo-B-lactamas"/>
</dbReference>
<proteinExistence type="predicted"/>
<protein>
    <submittedName>
        <fullName evidence="1">MBL fold metallo-hydrolase</fullName>
    </submittedName>
</protein>
<name>A0A6G7PWM1_9BACT</name>
<dbReference type="SMART" id="SM00849">
    <property type="entry name" value="Lactamase_B"/>
    <property type="match status" value="1"/>
</dbReference>
<evidence type="ECO:0000313" key="2">
    <source>
        <dbReference type="Proteomes" id="UP000502179"/>
    </source>
</evidence>
<dbReference type="InterPro" id="IPR036866">
    <property type="entry name" value="RibonucZ/Hydroxyglut_hydro"/>
</dbReference>
<sequence>MKIFFLGTSGSEGIPCPGCHCPSCEEARRQTVFRRQPSALLVFTERGKALLVDAGMDVTPLIDGLPLGGVLLTHWHADHFSGLARLSWHQAPLPIVAPTSPLAKAVIAPRGTLKSPRPFEAFRLAGLEITPFPLNHAGFPTYGYLLREEETDHRLAILWDTKGCPPESLSLFEKKATLALVDATYAPEVSAANHNNLEEAISLGLSLAEEVFLTHISHNNWPALLIETYLATHCPHEPVALAYDGLKHELAVSLKNSLSLWTAAVV</sequence>
<evidence type="ECO:0000313" key="1">
    <source>
        <dbReference type="EMBL" id="QIJ72084.1"/>
    </source>
</evidence>
<dbReference type="GO" id="GO:0016787">
    <property type="term" value="F:hydrolase activity"/>
    <property type="evidence" value="ECO:0007669"/>
    <property type="project" value="UniProtKB-KW"/>
</dbReference>
<keyword evidence="2" id="KW-1185">Reference proteome</keyword>
<dbReference type="AlphaFoldDB" id="A0A6G7PWM1"/>
<gene>
    <name evidence="1" type="ORF">G4V39_07300</name>
</gene>
<dbReference type="PANTHER" id="PTHR42663:SF12">
    <property type="entry name" value="ATP-BINDING PROTEIN PHNP"/>
    <property type="match status" value="1"/>
</dbReference>
<dbReference type="RefSeq" id="WP_166032301.1">
    <property type="nucleotide sequence ID" value="NZ_CP048877.1"/>
</dbReference>
<dbReference type="PANTHER" id="PTHR42663">
    <property type="entry name" value="HYDROLASE C777.06C-RELATED-RELATED"/>
    <property type="match status" value="1"/>
</dbReference>
<dbReference type="KEGG" id="tav:G4V39_07300"/>